<dbReference type="Proteomes" id="UP001234297">
    <property type="component" value="Chromosome 2"/>
</dbReference>
<dbReference type="EMBL" id="CM056810">
    <property type="protein sequence ID" value="KAJ8645349.1"/>
    <property type="molecule type" value="Genomic_DNA"/>
</dbReference>
<evidence type="ECO:0000313" key="1">
    <source>
        <dbReference type="EMBL" id="KAJ8645349.1"/>
    </source>
</evidence>
<name>A0ACC2MI94_PERAE</name>
<gene>
    <name evidence="1" type="ORF">MRB53_007097</name>
</gene>
<proteinExistence type="predicted"/>
<organism evidence="1 2">
    <name type="scientific">Persea americana</name>
    <name type="common">Avocado</name>
    <dbReference type="NCBI Taxonomy" id="3435"/>
    <lineage>
        <taxon>Eukaryota</taxon>
        <taxon>Viridiplantae</taxon>
        <taxon>Streptophyta</taxon>
        <taxon>Embryophyta</taxon>
        <taxon>Tracheophyta</taxon>
        <taxon>Spermatophyta</taxon>
        <taxon>Magnoliopsida</taxon>
        <taxon>Magnoliidae</taxon>
        <taxon>Laurales</taxon>
        <taxon>Lauraceae</taxon>
        <taxon>Persea</taxon>
    </lineage>
</organism>
<sequence length="275" mass="30905">MVLTSADFLYGRSLSGIFFQSDLRGLSCVGVHLTEEEVQEPPKPEIDEALAPFLKFFRPTESSEAEVAAAAMEDSGLRVIEEEKELKEEVKMEYYEPEPGDFVVGVVVSGNENRLDVNDAEEFLVPGKIGIVKEKEALNGERVQGRPVVETGTVVFAEALGRTLSGRPLLSTRRLFRRVAWHRGRQISQLNEPIEVRISEWDTGGLLTRIEGLRAFLPKAELMGRVNTFTDLKENVGGRLSVMMISRIDEAKNDLIISEREAWTYGLVSFQWRCN</sequence>
<comment type="caution">
    <text evidence="1">The sequence shown here is derived from an EMBL/GenBank/DDBJ whole genome shotgun (WGS) entry which is preliminary data.</text>
</comment>
<keyword evidence="2" id="KW-1185">Reference proteome</keyword>
<protein>
    <submittedName>
        <fullName evidence="1">Uncharacterized protein</fullName>
    </submittedName>
</protein>
<evidence type="ECO:0000313" key="2">
    <source>
        <dbReference type="Proteomes" id="UP001234297"/>
    </source>
</evidence>
<accession>A0ACC2MI94</accession>
<reference evidence="1 2" key="1">
    <citation type="journal article" date="2022" name="Hortic Res">
        <title>A haplotype resolved chromosomal level avocado genome allows analysis of novel avocado genes.</title>
        <authorList>
            <person name="Nath O."/>
            <person name="Fletcher S.J."/>
            <person name="Hayward A."/>
            <person name="Shaw L.M."/>
            <person name="Masouleh A.K."/>
            <person name="Furtado A."/>
            <person name="Henry R.J."/>
            <person name="Mitter N."/>
        </authorList>
    </citation>
    <scope>NUCLEOTIDE SEQUENCE [LARGE SCALE GENOMIC DNA]</scope>
    <source>
        <strain evidence="2">cv. Hass</strain>
    </source>
</reference>